<comment type="caution">
    <text evidence="8">The sequence shown here is derived from an EMBL/GenBank/DDBJ whole genome shotgun (WGS) entry which is preliminary data.</text>
</comment>
<evidence type="ECO:0000256" key="6">
    <source>
        <dbReference type="SAM" id="Phobius"/>
    </source>
</evidence>
<dbReference type="Gene3D" id="2.40.30.10">
    <property type="entry name" value="Translation factors"/>
    <property type="match status" value="1"/>
</dbReference>
<dbReference type="Pfam" id="PF00175">
    <property type="entry name" value="NAD_binding_1"/>
    <property type="match status" value="1"/>
</dbReference>
<keyword evidence="9" id="KW-1185">Reference proteome</keyword>
<feature type="transmembrane region" description="Helical" evidence="6">
    <location>
        <begin position="133"/>
        <end position="151"/>
    </location>
</feature>
<dbReference type="Gene3D" id="3.40.50.80">
    <property type="entry name" value="Nucleotide-binding domain of ferredoxin-NADP reductase (FNR) module"/>
    <property type="match status" value="1"/>
</dbReference>
<dbReference type="Pfam" id="PF01794">
    <property type="entry name" value="Ferric_reduct"/>
    <property type="match status" value="1"/>
</dbReference>
<proteinExistence type="predicted"/>
<dbReference type="PRINTS" id="PR00410">
    <property type="entry name" value="PHEHYDRXLASE"/>
</dbReference>
<dbReference type="CDD" id="cd06198">
    <property type="entry name" value="FNR_like_3"/>
    <property type="match status" value="1"/>
</dbReference>
<evidence type="ECO:0000256" key="4">
    <source>
        <dbReference type="ARBA" id="ARBA00022989"/>
    </source>
</evidence>
<dbReference type="InterPro" id="IPR050415">
    <property type="entry name" value="MRET"/>
</dbReference>
<comment type="cofactor">
    <cofactor evidence="1">
        <name>FAD</name>
        <dbReference type="ChEBI" id="CHEBI:57692"/>
    </cofactor>
</comment>
<dbReference type="InterPro" id="IPR013112">
    <property type="entry name" value="FAD-bd_8"/>
</dbReference>
<dbReference type="PANTHER" id="PTHR47354">
    <property type="entry name" value="NADH OXIDOREDUCTASE HCR"/>
    <property type="match status" value="1"/>
</dbReference>
<evidence type="ECO:0000313" key="8">
    <source>
        <dbReference type="EMBL" id="KGM13268.1"/>
    </source>
</evidence>
<dbReference type="SFLD" id="SFLDS00052">
    <property type="entry name" value="Ferric_Reductase_Domain"/>
    <property type="match status" value="1"/>
</dbReference>
<evidence type="ECO:0000256" key="3">
    <source>
        <dbReference type="ARBA" id="ARBA00022692"/>
    </source>
</evidence>
<feature type="domain" description="FAD-binding FR-type" evidence="7">
    <location>
        <begin position="218"/>
        <end position="319"/>
    </location>
</feature>
<dbReference type="InterPro" id="IPR013130">
    <property type="entry name" value="Fe3_Rdtase_TM_dom"/>
</dbReference>
<organism evidence="8 9">
    <name type="scientific">Cellulomonas bogoriensis 69B4 = DSM 16987</name>
    <dbReference type="NCBI Taxonomy" id="1386082"/>
    <lineage>
        <taxon>Bacteria</taxon>
        <taxon>Bacillati</taxon>
        <taxon>Actinomycetota</taxon>
        <taxon>Actinomycetes</taxon>
        <taxon>Micrococcales</taxon>
        <taxon>Cellulomonadaceae</taxon>
        <taxon>Cellulomonas</taxon>
    </lineage>
</organism>
<dbReference type="Proteomes" id="UP000054314">
    <property type="component" value="Unassembled WGS sequence"/>
</dbReference>
<evidence type="ECO:0000259" key="7">
    <source>
        <dbReference type="PROSITE" id="PS51384"/>
    </source>
</evidence>
<dbReference type="PROSITE" id="PS51384">
    <property type="entry name" value="FAD_FR"/>
    <property type="match status" value="1"/>
</dbReference>
<gene>
    <name evidence="8" type="ORF">N869_10870</name>
</gene>
<dbReference type="SUPFAM" id="SSF52343">
    <property type="entry name" value="Ferredoxin reductase-like, C-terminal NADP-linked domain"/>
    <property type="match status" value="1"/>
</dbReference>
<dbReference type="SUPFAM" id="SSF63380">
    <property type="entry name" value="Riboflavin synthase domain-like"/>
    <property type="match status" value="1"/>
</dbReference>
<sequence>MAPTTGQERRPGAGGSGVAVGGAAWFMLYLLVAVTPLMIAVLADPPPGRDLWTEISVGLGFVGLSMLGLQFAVVSRFSAVNAPFGLDAVLQYHREISYVAMAFVLAHPVIIFVRRPEMLEVLNVVEADWQARFGVLSVAALLALVATSVWRRPLRLRYEVWRVLHGILATVVVIAALLHIEQVGYYVDGPWKRTLWAVMSLAFVALLANVYLIQPLRIRRRPWRVTSVTPANGSAWTVELSPVGHDGIRFVPGQFAWLTFGRSPFAVREHPFSIASSAEEPGSVQFAISEAGDFTSRIGELEPGTRAYLDGPYGVFSYERQEGPRFVFVAGGIGIAPVLSMLRTLADRGDSRPCLLLLGNPSLEAAPYRQEVEELGDRLDLTVVHVLDDPPQGWEGETGFIDGDVLDRHLGEGFERARYFLCGPVPMTDAVQAALAERGVPTDHVNLELFELV</sequence>
<feature type="transmembrane region" description="Helical" evidence="6">
    <location>
        <begin position="55"/>
        <end position="75"/>
    </location>
</feature>
<feature type="transmembrane region" description="Helical" evidence="6">
    <location>
        <begin position="96"/>
        <end position="113"/>
    </location>
</feature>
<dbReference type="SFLD" id="SFLDG01168">
    <property type="entry name" value="Ferric_reductase_subgroup_(FRE"/>
    <property type="match status" value="1"/>
</dbReference>
<feature type="transmembrane region" description="Helical" evidence="6">
    <location>
        <begin position="163"/>
        <end position="180"/>
    </location>
</feature>
<dbReference type="GO" id="GO:0016491">
    <property type="term" value="F:oxidoreductase activity"/>
    <property type="evidence" value="ECO:0007669"/>
    <property type="project" value="InterPro"/>
</dbReference>
<evidence type="ECO:0000256" key="1">
    <source>
        <dbReference type="ARBA" id="ARBA00001974"/>
    </source>
</evidence>
<protein>
    <submittedName>
        <fullName evidence="8">Oxidoreductase</fullName>
    </submittedName>
</protein>
<dbReference type="InterPro" id="IPR039261">
    <property type="entry name" value="FNR_nucleotide-bd"/>
</dbReference>
<name>A0A0A0BY25_9CELL</name>
<evidence type="ECO:0000256" key="5">
    <source>
        <dbReference type="ARBA" id="ARBA00023136"/>
    </source>
</evidence>
<feature type="transmembrane region" description="Helical" evidence="6">
    <location>
        <begin position="18"/>
        <end position="43"/>
    </location>
</feature>
<dbReference type="InterPro" id="IPR017927">
    <property type="entry name" value="FAD-bd_FR_type"/>
</dbReference>
<evidence type="ECO:0000313" key="9">
    <source>
        <dbReference type="Proteomes" id="UP000054314"/>
    </source>
</evidence>
<dbReference type="RefSeq" id="WP_052105183.1">
    <property type="nucleotide sequence ID" value="NZ_AXCZ01000053.1"/>
</dbReference>
<reference evidence="8 9" key="1">
    <citation type="submission" date="2013-08" db="EMBL/GenBank/DDBJ databases">
        <title>Genome sequencing of Cellulomonas bogoriensis 69B4.</title>
        <authorList>
            <person name="Chen F."/>
            <person name="Li Y."/>
            <person name="Wang G."/>
        </authorList>
    </citation>
    <scope>NUCLEOTIDE SEQUENCE [LARGE SCALE GENOMIC DNA]</scope>
    <source>
        <strain evidence="8 9">69B4</strain>
    </source>
</reference>
<keyword evidence="5 6" id="KW-0472">Membrane</keyword>
<dbReference type="AlphaFoldDB" id="A0A0A0BY25"/>
<keyword evidence="3 6" id="KW-0812">Transmembrane</keyword>
<feature type="transmembrane region" description="Helical" evidence="6">
    <location>
        <begin position="195"/>
        <end position="213"/>
    </location>
</feature>
<keyword evidence="4 6" id="KW-1133">Transmembrane helix</keyword>
<dbReference type="Pfam" id="PF08022">
    <property type="entry name" value="FAD_binding_8"/>
    <property type="match status" value="1"/>
</dbReference>
<dbReference type="EMBL" id="AXCZ01000053">
    <property type="protein sequence ID" value="KGM13268.1"/>
    <property type="molecule type" value="Genomic_DNA"/>
</dbReference>
<dbReference type="GO" id="GO:0016020">
    <property type="term" value="C:membrane"/>
    <property type="evidence" value="ECO:0007669"/>
    <property type="project" value="UniProtKB-SubCell"/>
</dbReference>
<dbReference type="PANTHER" id="PTHR47354:SF5">
    <property type="entry name" value="PROTEIN RFBI"/>
    <property type="match status" value="1"/>
</dbReference>
<dbReference type="InterPro" id="IPR017938">
    <property type="entry name" value="Riboflavin_synthase-like_b-brl"/>
</dbReference>
<accession>A0A0A0BY25</accession>
<comment type="subcellular location">
    <subcellularLocation>
        <location evidence="2">Membrane</location>
        <topology evidence="2">Multi-pass membrane protein</topology>
    </subcellularLocation>
</comment>
<dbReference type="InterPro" id="IPR001433">
    <property type="entry name" value="OxRdtase_FAD/NAD-bd"/>
</dbReference>
<evidence type="ECO:0000256" key="2">
    <source>
        <dbReference type="ARBA" id="ARBA00004141"/>
    </source>
</evidence>